<evidence type="ECO:0000256" key="10">
    <source>
        <dbReference type="SAM" id="Phobius"/>
    </source>
</evidence>
<keyword evidence="8" id="KW-0215">Deoxyribonucleotide synthesis</keyword>
<evidence type="ECO:0000256" key="6">
    <source>
        <dbReference type="ARBA" id="ARBA00023002"/>
    </source>
</evidence>
<dbReference type="PANTHER" id="PTHR23409:SF18">
    <property type="entry name" value="RIBONUCLEOSIDE-DIPHOSPHATE REDUCTASE SUBUNIT M2"/>
    <property type="match status" value="1"/>
</dbReference>
<keyword evidence="10" id="KW-0472">Membrane</keyword>
<reference evidence="11 12" key="1">
    <citation type="submission" date="2021-01" db="EMBL/GenBank/DDBJ databases">
        <title>Genomic Encyclopedia of Type Strains, Phase IV (KMG-IV): sequencing the most valuable type-strain genomes for metagenomic binning, comparative biology and taxonomic classification.</title>
        <authorList>
            <person name="Goeker M."/>
        </authorList>
    </citation>
    <scope>NUCLEOTIDE SEQUENCE [LARGE SCALE GENOMIC DNA]</scope>
    <source>
        <strain evidence="11 12">DSM 100968</strain>
    </source>
</reference>
<evidence type="ECO:0000313" key="11">
    <source>
        <dbReference type="EMBL" id="MBM7656589.1"/>
    </source>
</evidence>
<evidence type="ECO:0000256" key="5">
    <source>
        <dbReference type="ARBA" id="ARBA00022723"/>
    </source>
</evidence>
<keyword evidence="5" id="KW-0479">Metal-binding</keyword>
<comment type="cofactor">
    <cofactor evidence="1">
        <name>Fe cation</name>
        <dbReference type="ChEBI" id="CHEBI:24875"/>
    </cofactor>
</comment>
<dbReference type="PROSITE" id="PS00368">
    <property type="entry name" value="RIBORED_SMALL"/>
    <property type="match status" value="1"/>
</dbReference>
<sequence>MKAINWNSNDNQIAKVYWKQNINQFWTEEAFKVSRDLSDWDAMSEEEQTAYVEVLSGLTGLDREQGDNGMPLIAIHHDNMHEQAVFAWMGMMEHIHAKSYSHIFSTLISSSKTNYYLNDWVDQQPELQEKYRMISYWYNQLYDKKENVTPFKRYMAMVASVFLESFSFYSGFFYPVFLSGQGRMIASGEIIRKIIQDESIHGSFTGMVAQRLFREELTDEQQQTADREMYTLLDQLVAIEETYTTKIYTKIHLVKEVMDYVYYNANRALQNLGRDDKYAHDPVSQTVLNGIDTGTINHDFFSTKGDYVVPLNIEPLTDDDFNFDDV</sequence>
<comment type="subunit">
    <text evidence="3">Tetramer of two alpha and two beta subunits.</text>
</comment>
<dbReference type="InterPro" id="IPR012348">
    <property type="entry name" value="RNR-like"/>
</dbReference>
<feature type="transmembrane region" description="Helical" evidence="10">
    <location>
        <begin position="154"/>
        <end position="177"/>
    </location>
</feature>
<proteinExistence type="inferred from homology"/>
<dbReference type="NCBIfam" id="NF007183">
    <property type="entry name" value="PRK09614.1-2"/>
    <property type="match status" value="1"/>
</dbReference>
<dbReference type="EC" id="1.17.4.1" evidence="4"/>
<evidence type="ECO:0000313" key="12">
    <source>
        <dbReference type="Proteomes" id="UP000823201"/>
    </source>
</evidence>
<protein>
    <recommendedName>
        <fullName evidence="4">ribonucleoside-diphosphate reductase</fullName>
        <ecNumber evidence="4">1.17.4.1</ecNumber>
    </recommendedName>
</protein>
<dbReference type="RefSeq" id="WP_205004962.1">
    <property type="nucleotide sequence ID" value="NZ_CBCRXA010000001.1"/>
</dbReference>
<keyword evidence="10" id="KW-0812">Transmembrane</keyword>
<dbReference type="InterPro" id="IPR033909">
    <property type="entry name" value="RNR_small"/>
</dbReference>
<dbReference type="InterPro" id="IPR000358">
    <property type="entry name" value="RNR_small_fam"/>
</dbReference>
<dbReference type="NCBIfam" id="TIGR04171">
    <property type="entry name" value="RNR_1b_NrdF"/>
    <property type="match status" value="1"/>
</dbReference>
<keyword evidence="12" id="KW-1185">Reference proteome</keyword>
<dbReference type="SUPFAM" id="SSF47240">
    <property type="entry name" value="Ferritin-like"/>
    <property type="match status" value="1"/>
</dbReference>
<evidence type="ECO:0000256" key="3">
    <source>
        <dbReference type="ARBA" id="ARBA00011209"/>
    </source>
</evidence>
<dbReference type="CDD" id="cd01049">
    <property type="entry name" value="RNRR2"/>
    <property type="match status" value="1"/>
</dbReference>
<evidence type="ECO:0000256" key="9">
    <source>
        <dbReference type="ARBA" id="ARBA00047754"/>
    </source>
</evidence>
<dbReference type="EMBL" id="JAFBEV010000001">
    <property type="protein sequence ID" value="MBM7656589.1"/>
    <property type="molecule type" value="Genomic_DNA"/>
</dbReference>
<dbReference type="InterPro" id="IPR026494">
    <property type="entry name" value="RNR_NrdF-like"/>
</dbReference>
<comment type="catalytic activity">
    <reaction evidence="9">
        <text>a 2'-deoxyribonucleoside 5'-diphosphate + [thioredoxin]-disulfide + H2O = a ribonucleoside 5'-diphosphate + [thioredoxin]-dithiol</text>
        <dbReference type="Rhea" id="RHEA:23252"/>
        <dbReference type="Rhea" id="RHEA-COMP:10698"/>
        <dbReference type="Rhea" id="RHEA-COMP:10700"/>
        <dbReference type="ChEBI" id="CHEBI:15377"/>
        <dbReference type="ChEBI" id="CHEBI:29950"/>
        <dbReference type="ChEBI" id="CHEBI:50058"/>
        <dbReference type="ChEBI" id="CHEBI:57930"/>
        <dbReference type="ChEBI" id="CHEBI:73316"/>
        <dbReference type="EC" id="1.17.4.1"/>
    </reaction>
</comment>
<dbReference type="GO" id="GO:0004748">
    <property type="term" value="F:ribonucleoside-diphosphate reductase activity, thioredoxin disulfide as acceptor"/>
    <property type="evidence" value="ECO:0007669"/>
    <property type="project" value="UniProtKB-EC"/>
</dbReference>
<evidence type="ECO:0000256" key="1">
    <source>
        <dbReference type="ARBA" id="ARBA00001962"/>
    </source>
</evidence>
<name>A0ABS2Q5W2_9BACL</name>
<dbReference type="Pfam" id="PF00268">
    <property type="entry name" value="Ribonuc_red_sm"/>
    <property type="match status" value="1"/>
</dbReference>
<dbReference type="Proteomes" id="UP000823201">
    <property type="component" value="Unassembled WGS sequence"/>
</dbReference>
<evidence type="ECO:0000256" key="8">
    <source>
        <dbReference type="ARBA" id="ARBA00023116"/>
    </source>
</evidence>
<keyword evidence="6 11" id="KW-0560">Oxidoreductase</keyword>
<dbReference type="InterPro" id="IPR030475">
    <property type="entry name" value="RNR_small_AS"/>
</dbReference>
<comment type="caution">
    <text evidence="11">The sequence shown here is derived from an EMBL/GenBank/DDBJ whole genome shotgun (WGS) entry which is preliminary data.</text>
</comment>
<keyword evidence="7" id="KW-0408">Iron</keyword>
<evidence type="ECO:0000256" key="2">
    <source>
        <dbReference type="ARBA" id="ARBA00009303"/>
    </source>
</evidence>
<evidence type="ECO:0000256" key="4">
    <source>
        <dbReference type="ARBA" id="ARBA00012274"/>
    </source>
</evidence>
<evidence type="ECO:0000256" key="7">
    <source>
        <dbReference type="ARBA" id="ARBA00023004"/>
    </source>
</evidence>
<keyword evidence="10" id="KW-1133">Transmembrane helix</keyword>
<dbReference type="InterPro" id="IPR009078">
    <property type="entry name" value="Ferritin-like_SF"/>
</dbReference>
<dbReference type="Gene3D" id="1.10.620.20">
    <property type="entry name" value="Ribonucleotide Reductase, subunit A"/>
    <property type="match status" value="1"/>
</dbReference>
<organism evidence="11 12">
    <name type="scientific">Sporolactobacillus spathodeae</name>
    <dbReference type="NCBI Taxonomy" id="1465502"/>
    <lineage>
        <taxon>Bacteria</taxon>
        <taxon>Bacillati</taxon>
        <taxon>Bacillota</taxon>
        <taxon>Bacilli</taxon>
        <taxon>Bacillales</taxon>
        <taxon>Sporolactobacillaceae</taxon>
        <taxon>Sporolactobacillus</taxon>
    </lineage>
</organism>
<dbReference type="PANTHER" id="PTHR23409">
    <property type="entry name" value="RIBONUCLEOSIDE-DIPHOSPHATE REDUCTASE SMALL CHAIN"/>
    <property type="match status" value="1"/>
</dbReference>
<accession>A0ABS2Q5W2</accession>
<gene>
    <name evidence="11" type="ORF">JOC27_000025</name>
</gene>
<comment type="similarity">
    <text evidence="2">Belongs to the ribonucleoside diphosphate reductase small chain family.</text>
</comment>